<dbReference type="Gene3D" id="3.30.720.210">
    <property type="match status" value="1"/>
</dbReference>
<dbReference type="GO" id="GO:0004176">
    <property type="term" value="F:ATP-dependent peptidase activity"/>
    <property type="evidence" value="ECO:0007669"/>
    <property type="project" value="InterPro"/>
</dbReference>
<dbReference type="EMBL" id="UINC01007468">
    <property type="protein sequence ID" value="SVA33502.1"/>
    <property type="molecule type" value="Genomic_DNA"/>
</dbReference>
<evidence type="ECO:0000313" key="4">
    <source>
        <dbReference type="EMBL" id="SVA33502.1"/>
    </source>
</evidence>
<keyword evidence="1" id="KW-0645">Protease</keyword>
<feature type="domain" description="Peptidase M41 FtsH extracellular" evidence="3">
    <location>
        <begin position="10"/>
        <end position="90"/>
    </location>
</feature>
<evidence type="ECO:0000256" key="2">
    <source>
        <dbReference type="ARBA" id="ARBA00022801"/>
    </source>
</evidence>
<organism evidence="4">
    <name type="scientific">marine metagenome</name>
    <dbReference type="NCBI Taxonomy" id="408172"/>
    <lineage>
        <taxon>unclassified sequences</taxon>
        <taxon>metagenomes</taxon>
        <taxon>ecological metagenomes</taxon>
    </lineage>
</organism>
<gene>
    <name evidence="4" type="ORF">METZ01_LOCUS86356</name>
</gene>
<dbReference type="AlphaFoldDB" id="A0A381UZG3"/>
<dbReference type="GO" id="GO:0006508">
    <property type="term" value="P:proteolysis"/>
    <property type="evidence" value="ECO:0007669"/>
    <property type="project" value="UniProtKB-KW"/>
</dbReference>
<proteinExistence type="predicted"/>
<dbReference type="GO" id="GO:0016020">
    <property type="term" value="C:membrane"/>
    <property type="evidence" value="ECO:0007669"/>
    <property type="project" value="InterPro"/>
</dbReference>
<dbReference type="Pfam" id="PF06480">
    <property type="entry name" value="FtsH_ext"/>
    <property type="match status" value="1"/>
</dbReference>
<name>A0A381UZG3_9ZZZZ</name>
<keyword evidence="2" id="KW-0378">Hydrolase</keyword>
<dbReference type="InterPro" id="IPR011546">
    <property type="entry name" value="Pept_M41_FtsH_extracell"/>
</dbReference>
<accession>A0A381UZG3</accession>
<protein>
    <recommendedName>
        <fullName evidence="3">Peptidase M41 FtsH extracellular domain-containing protein</fullName>
    </recommendedName>
</protein>
<evidence type="ECO:0000259" key="3">
    <source>
        <dbReference type="Pfam" id="PF06480"/>
    </source>
</evidence>
<sequence>MNKLFKNAMVWIVIAVVMLTVFQSFTPNSIRQQTLDYTSFIELVKTGNVSEVVFEDNLIRAKRINGDRFITYNPETDNTALIGELSKSGVRI</sequence>
<dbReference type="GO" id="GO:0004222">
    <property type="term" value="F:metalloendopeptidase activity"/>
    <property type="evidence" value="ECO:0007669"/>
    <property type="project" value="InterPro"/>
</dbReference>
<dbReference type="GO" id="GO:0005524">
    <property type="term" value="F:ATP binding"/>
    <property type="evidence" value="ECO:0007669"/>
    <property type="project" value="InterPro"/>
</dbReference>
<dbReference type="GO" id="GO:0008270">
    <property type="term" value="F:zinc ion binding"/>
    <property type="evidence" value="ECO:0007669"/>
    <property type="project" value="InterPro"/>
</dbReference>
<reference evidence="4" key="1">
    <citation type="submission" date="2018-05" db="EMBL/GenBank/DDBJ databases">
        <authorList>
            <person name="Lanie J.A."/>
            <person name="Ng W.-L."/>
            <person name="Kazmierczak K.M."/>
            <person name="Andrzejewski T.M."/>
            <person name="Davidsen T.M."/>
            <person name="Wayne K.J."/>
            <person name="Tettelin H."/>
            <person name="Glass J.I."/>
            <person name="Rusch D."/>
            <person name="Podicherti R."/>
            <person name="Tsui H.-C.T."/>
            <person name="Winkler M.E."/>
        </authorList>
    </citation>
    <scope>NUCLEOTIDE SEQUENCE</scope>
</reference>
<feature type="non-terminal residue" evidence="4">
    <location>
        <position position="92"/>
    </location>
</feature>
<evidence type="ECO:0000256" key="1">
    <source>
        <dbReference type="ARBA" id="ARBA00022670"/>
    </source>
</evidence>